<keyword evidence="2" id="KW-1185">Reference proteome</keyword>
<dbReference type="Pfam" id="PF01809">
    <property type="entry name" value="YidD"/>
    <property type="match status" value="1"/>
</dbReference>
<dbReference type="Proteomes" id="UP000033556">
    <property type="component" value="Unassembled WGS sequence"/>
</dbReference>
<comment type="caution">
    <text evidence="1">The sequence shown here is derived from an EMBL/GenBank/DDBJ whole genome shotgun (WGS) entry which is preliminary data.</text>
</comment>
<sequence length="43" mass="4877">MHGSIKGLWLTFKRIIKCQPFCDGGYDTVPISIKNSKPLNKKI</sequence>
<organism evidence="1 2">
    <name type="scientific">Rickettsia amblyommatis str. Ac/Pa</name>
    <dbReference type="NCBI Taxonomy" id="1359164"/>
    <lineage>
        <taxon>Bacteria</taxon>
        <taxon>Pseudomonadati</taxon>
        <taxon>Pseudomonadota</taxon>
        <taxon>Alphaproteobacteria</taxon>
        <taxon>Rickettsiales</taxon>
        <taxon>Rickettsiaceae</taxon>
        <taxon>Rickettsieae</taxon>
        <taxon>Rickettsia</taxon>
        <taxon>spotted fever group</taxon>
    </lineage>
</organism>
<dbReference type="InterPro" id="IPR002696">
    <property type="entry name" value="Membr_insert_effic_factor_YidD"/>
</dbReference>
<proteinExistence type="predicted"/>
<evidence type="ECO:0000313" key="1">
    <source>
        <dbReference type="EMBL" id="KJV61953.1"/>
    </source>
</evidence>
<name>A0A0F3N1U1_RICAM</name>
<protein>
    <submittedName>
        <fullName evidence="1">Hemolytic domain protein</fullName>
    </submittedName>
</protein>
<dbReference type="EMBL" id="LANR01000001">
    <property type="protein sequence ID" value="KJV61953.1"/>
    <property type="molecule type" value="Genomic_DNA"/>
</dbReference>
<reference evidence="1 2" key="1">
    <citation type="submission" date="2015-01" db="EMBL/GenBank/DDBJ databases">
        <title>Genome Sequencing of Rickettsiales.</title>
        <authorList>
            <person name="Daugherty S.C."/>
            <person name="Su Q."/>
            <person name="Abolude K."/>
            <person name="Beier-Sexton M."/>
            <person name="Carlyon J.A."/>
            <person name="Carter R."/>
            <person name="Day N.P."/>
            <person name="Dumler S.J."/>
            <person name="Dyachenko V."/>
            <person name="Godinez A."/>
            <person name="Kurtti T.J."/>
            <person name="Lichay M."/>
            <person name="Mullins K.E."/>
            <person name="Ott S."/>
            <person name="Pappas-Brown V."/>
            <person name="Paris D.H."/>
            <person name="Patel P."/>
            <person name="Richards A.L."/>
            <person name="Sadzewicz L."/>
            <person name="Sears K."/>
            <person name="Seidman D."/>
            <person name="Sengamalay N."/>
            <person name="Stenos J."/>
            <person name="Tallon L.J."/>
            <person name="Vincent G."/>
            <person name="Fraser C.M."/>
            <person name="Munderloh U."/>
            <person name="Dunning-Hotopp J.C."/>
        </authorList>
    </citation>
    <scope>NUCLEOTIDE SEQUENCE [LARGE SCALE GENOMIC DNA]</scope>
    <source>
        <strain evidence="1 2">Ac/Pa</strain>
    </source>
</reference>
<accession>A0A0F3N1U1</accession>
<dbReference type="AlphaFoldDB" id="A0A0F3N1U1"/>
<dbReference type="PATRIC" id="fig|1359164.3.peg.958"/>
<gene>
    <name evidence="1" type="ORF">APHACPA_0969</name>
</gene>
<evidence type="ECO:0000313" key="2">
    <source>
        <dbReference type="Proteomes" id="UP000033556"/>
    </source>
</evidence>